<dbReference type="Proteomes" id="UP000317238">
    <property type="component" value="Unassembled WGS sequence"/>
</dbReference>
<feature type="region of interest" description="Disordered" evidence="1">
    <location>
        <begin position="353"/>
        <end position="380"/>
    </location>
</feature>
<dbReference type="AlphaFoldDB" id="A0A5C5YAZ3"/>
<dbReference type="EMBL" id="SJPL01000001">
    <property type="protein sequence ID" value="TWT72139.1"/>
    <property type="molecule type" value="Genomic_DNA"/>
</dbReference>
<organism evidence="4 5">
    <name type="scientific">Crateriforma conspicua</name>
    <dbReference type="NCBI Taxonomy" id="2527996"/>
    <lineage>
        <taxon>Bacteria</taxon>
        <taxon>Pseudomonadati</taxon>
        <taxon>Planctomycetota</taxon>
        <taxon>Planctomycetia</taxon>
        <taxon>Planctomycetales</taxon>
        <taxon>Planctomycetaceae</taxon>
        <taxon>Crateriforma</taxon>
    </lineage>
</organism>
<proteinExistence type="predicted"/>
<feature type="domain" description="Endonuclease/exonuclease/phosphatase" evidence="3">
    <location>
        <begin position="84"/>
        <end position="424"/>
    </location>
</feature>
<feature type="compositionally biased region" description="Polar residues" evidence="1">
    <location>
        <begin position="52"/>
        <end position="68"/>
    </location>
</feature>
<dbReference type="InterPro" id="IPR036691">
    <property type="entry name" value="Endo/exonu/phosph_ase_sf"/>
</dbReference>
<dbReference type="GO" id="GO:0003824">
    <property type="term" value="F:catalytic activity"/>
    <property type="evidence" value="ECO:0007669"/>
    <property type="project" value="InterPro"/>
</dbReference>
<evidence type="ECO:0000256" key="2">
    <source>
        <dbReference type="SAM" id="SignalP"/>
    </source>
</evidence>
<name>A0A5C5YAZ3_9PLAN</name>
<dbReference type="PROSITE" id="PS51257">
    <property type="entry name" value="PROKAR_LIPOPROTEIN"/>
    <property type="match status" value="1"/>
</dbReference>
<dbReference type="RefSeq" id="WP_197203926.1">
    <property type="nucleotide sequence ID" value="NZ_SJPL01000001.1"/>
</dbReference>
<dbReference type="Gene3D" id="3.60.10.10">
    <property type="entry name" value="Endonuclease/exonuclease/phosphatase"/>
    <property type="match status" value="1"/>
</dbReference>
<dbReference type="Pfam" id="PF03372">
    <property type="entry name" value="Exo_endo_phos"/>
    <property type="match status" value="1"/>
</dbReference>
<sequence length="434" mass="47520" precursor="true">MNRWICVIAVLAMVITGCAKSEPDATVSAKPSDSDSTQSASPIAADPAVSGDPNTQAPQSMPGTVNSHEASRIPPKPDGVVRIATFNVSLYGKAPGQILERLADGKDQQAERIAAIVQTVRPDVLLLNEIDFDEDAATVNALNDLFFAVGNTERDGHRFDHVRSFPSNTGVDSGLDLDDNGQPGQPNDAWGYGVYEGQYAMAVLSRFPIQDEQIRTFQKLRWASMPDPQVPVDPESGETYYDEDVWNQLRLSSKNHIDVPVQIGERALHVFASHPTPPVFDGPEDHNGCRNHDEIRFWTDYLDGSSDAWMIDDAGNQGGFGSDAPFVIMGDLNADPVRGDGRRDAIIGLLEHDRTTDPQPSGAAVAEKKPSDSVSPHATADFGRNGWMRVDYVVPDQSLELHDSGVFWPGPDSPQRYWITASDHRLVWIDVVWP</sequence>
<gene>
    <name evidence="4" type="ORF">Pan14r_44560</name>
</gene>
<dbReference type="SUPFAM" id="SSF56219">
    <property type="entry name" value="DNase I-like"/>
    <property type="match status" value="1"/>
</dbReference>
<feature type="region of interest" description="Disordered" evidence="1">
    <location>
        <begin position="23"/>
        <end position="78"/>
    </location>
</feature>
<keyword evidence="2" id="KW-0732">Signal</keyword>
<feature type="signal peptide" evidence="2">
    <location>
        <begin position="1"/>
        <end position="21"/>
    </location>
</feature>
<feature type="chain" id="PRO_5022972212" description="Endonuclease/exonuclease/phosphatase domain-containing protein" evidence="2">
    <location>
        <begin position="22"/>
        <end position="434"/>
    </location>
</feature>
<dbReference type="InterPro" id="IPR005135">
    <property type="entry name" value="Endo/exonuclease/phosphatase"/>
</dbReference>
<evidence type="ECO:0000256" key="1">
    <source>
        <dbReference type="SAM" id="MobiDB-lite"/>
    </source>
</evidence>
<evidence type="ECO:0000259" key="3">
    <source>
        <dbReference type="Pfam" id="PF03372"/>
    </source>
</evidence>
<feature type="compositionally biased region" description="Polar residues" evidence="1">
    <location>
        <begin position="29"/>
        <end position="41"/>
    </location>
</feature>
<evidence type="ECO:0000313" key="5">
    <source>
        <dbReference type="Proteomes" id="UP000317238"/>
    </source>
</evidence>
<protein>
    <recommendedName>
        <fullName evidence="3">Endonuclease/exonuclease/phosphatase domain-containing protein</fullName>
    </recommendedName>
</protein>
<comment type="caution">
    <text evidence="4">The sequence shown here is derived from an EMBL/GenBank/DDBJ whole genome shotgun (WGS) entry which is preliminary data.</text>
</comment>
<accession>A0A5C5YAZ3</accession>
<evidence type="ECO:0000313" key="4">
    <source>
        <dbReference type="EMBL" id="TWT72139.1"/>
    </source>
</evidence>
<keyword evidence="5" id="KW-1185">Reference proteome</keyword>
<reference evidence="4 5" key="1">
    <citation type="submission" date="2019-02" db="EMBL/GenBank/DDBJ databases">
        <title>Deep-cultivation of Planctomycetes and their phenomic and genomic characterization uncovers novel biology.</title>
        <authorList>
            <person name="Wiegand S."/>
            <person name="Jogler M."/>
            <person name="Boedeker C."/>
            <person name="Pinto D."/>
            <person name="Vollmers J."/>
            <person name="Rivas-Marin E."/>
            <person name="Kohn T."/>
            <person name="Peeters S.H."/>
            <person name="Heuer A."/>
            <person name="Rast P."/>
            <person name="Oberbeckmann S."/>
            <person name="Bunk B."/>
            <person name="Jeske O."/>
            <person name="Meyerdierks A."/>
            <person name="Storesund J.E."/>
            <person name="Kallscheuer N."/>
            <person name="Luecker S."/>
            <person name="Lage O.M."/>
            <person name="Pohl T."/>
            <person name="Merkel B.J."/>
            <person name="Hornburger P."/>
            <person name="Mueller R.-W."/>
            <person name="Bruemmer F."/>
            <person name="Labrenz M."/>
            <person name="Spormann A.M."/>
            <person name="Op Den Camp H."/>
            <person name="Overmann J."/>
            <person name="Amann R."/>
            <person name="Jetten M.S.M."/>
            <person name="Mascher T."/>
            <person name="Medema M.H."/>
            <person name="Devos D.P."/>
            <person name="Kaster A.-K."/>
            <person name="Ovreas L."/>
            <person name="Rohde M."/>
            <person name="Galperin M.Y."/>
            <person name="Jogler C."/>
        </authorList>
    </citation>
    <scope>NUCLEOTIDE SEQUENCE [LARGE SCALE GENOMIC DNA]</scope>
    <source>
        <strain evidence="4 5">Pan14r</strain>
    </source>
</reference>